<dbReference type="EMBL" id="JSYZ01000026">
    <property type="protein sequence ID" value="KPA87753.1"/>
    <property type="molecule type" value="Genomic_DNA"/>
</dbReference>
<accession>A0A0N0E1J2</accession>
<proteinExistence type="predicted"/>
<dbReference type="Proteomes" id="UP000037931">
    <property type="component" value="Unassembled WGS sequence"/>
</dbReference>
<dbReference type="Gene3D" id="2.80.10.50">
    <property type="match status" value="3"/>
</dbReference>
<reference evidence="1 2" key="1">
    <citation type="journal article" date="2015" name="PLoS ONE">
        <title>Rice-Infecting Pseudomonas Genomes Are Highly Accessorized and Harbor Multiple Putative Virulence Mechanisms to Cause Sheath Brown Rot.</title>
        <authorList>
            <person name="Quibod I.L."/>
            <person name="Grande G."/>
            <person name="Oreiro E.G."/>
            <person name="Borja F.N."/>
            <person name="Dossa G.S."/>
            <person name="Mauleon R."/>
            <person name="Cruz C.V."/>
            <person name="Oliva R."/>
        </authorList>
    </citation>
    <scope>NUCLEOTIDE SEQUENCE [LARGE SCALE GENOMIC DNA]</scope>
    <source>
        <strain evidence="1 2">IRRI 6609</strain>
    </source>
</reference>
<name>A0A0N0E1J2_9PSED</name>
<dbReference type="RefSeq" id="WP_054064468.1">
    <property type="nucleotide sequence ID" value="NZ_JSYZ01000026.1"/>
</dbReference>
<dbReference type="AlphaFoldDB" id="A0A0N0E1J2"/>
<dbReference type="OrthoDB" id="9805017at2"/>
<gene>
    <name evidence="1" type="ORF">PF66_05706</name>
</gene>
<organism evidence="1 2">
    <name type="scientific">Pseudomonas asplenii</name>
    <dbReference type="NCBI Taxonomy" id="53407"/>
    <lineage>
        <taxon>Bacteria</taxon>
        <taxon>Pseudomonadati</taxon>
        <taxon>Pseudomonadota</taxon>
        <taxon>Gammaproteobacteria</taxon>
        <taxon>Pseudomonadales</taxon>
        <taxon>Pseudomonadaceae</taxon>
        <taxon>Pseudomonas</taxon>
    </lineage>
</organism>
<dbReference type="InterPro" id="IPR013431">
    <property type="entry name" value="Delta_60_rpt"/>
</dbReference>
<comment type="caution">
    <text evidence="1">The sequence shown here is derived from an EMBL/GenBank/DDBJ whole genome shotgun (WGS) entry which is preliminary data.</text>
</comment>
<evidence type="ECO:0008006" key="3">
    <source>
        <dbReference type="Google" id="ProtNLM"/>
    </source>
</evidence>
<protein>
    <recommendedName>
        <fullName evidence="3">Delta-60 repeat domain-containing protein</fullName>
    </recommendedName>
</protein>
<dbReference type="STRING" id="50340.PF66_05706"/>
<dbReference type="SUPFAM" id="SSF101898">
    <property type="entry name" value="NHL repeat"/>
    <property type="match status" value="1"/>
</dbReference>
<evidence type="ECO:0000313" key="2">
    <source>
        <dbReference type="Proteomes" id="UP000037931"/>
    </source>
</evidence>
<sequence length="427" mass="45160">MMLQALRGCRVNPAGELDPGFGCLGKAQVEFAGSLSSQANDVLFCPDGKILVVARVEMPTGVHFGLARLHADGSPDTSFGQGGSLVGRFQAAGESTGISLRRLHDGRILVFGLHYPDDRRTLPVVARFLADGRADPLFADQGVYLLRLPGDLSEGPRDSWLPPGLAGFESCFGAVQPDGRILLTLNHSYSATDHVGLLVRLLPDGGLDHGFNGLGFVMVRRRLMNSWLSCVLLQPDGKILVGGSIDFPPSGLVARYLPEGRLDPAFGHEGYLCVHFADASSTVTRLARSAQGQLFCVGTRFEPLGGALQGFTANGCIDRRFNQGAAVLLNIDAPACRWATVAVQPDGSILAAGSTVAGFGSDLVLARYLPNGQLDLDFASGKGYVRTRLGKSLDTVTALAVQGDGRILVAGHSMLGGFQAVVMRYLG</sequence>
<dbReference type="Pfam" id="PF17164">
    <property type="entry name" value="DUF5122"/>
    <property type="match status" value="3"/>
</dbReference>
<keyword evidence="2" id="KW-1185">Reference proteome</keyword>
<evidence type="ECO:0000313" key="1">
    <source>
        <dbReference type="EMBL" id="KPA87753.1"/>
    </source>
</evidence>
<dbReference type="PATRIC" id="fig|50340.43.peg.3423"/>
<dbReference type="NCBIfam" id="TIGR02608">
    <property type="entry name" value="delta_60_rpt"/>
    <property type="match status" value="6"/>
</dbReference>